<organism evidence="3 4">
    <name type="scientific">Mycena venus</name>
    <dbReference type="NCBI Taxonomy" id="2733690"/>
    <lineage>
        <taxon>Eukaryota</taxon>
        <taxon>Fungi</taxon>
        <taxon>Dikarya</taxon>
        <taxon>Basidiomycota</taxon>
        <taxon>Agaricomycotina</taxon>
        <taxon>Agaricomycetes</taxon>
        <taxon>Agaricomycetidae</taxon>
        <taxon>Agaricales</taxon>
        <taxon>Marasmiineae</taxon>
        <taxon>Mycenaceae</taxon>
        <taxon>Mycena</taxon>
    </lineage>
</organism>
<dbReference type="PANTHER" id="PTHR35043:SF7">
    <property type="entry name" value="TRANSCRIPTION FACTOR DOMAIN-CONTAINING PROTEIN"/>
    <property type="match status" value="1"/>
</dbReference>
<sequence length="398" mass="44270">MLLLLVLVHILSRNGSATRVPIPLDPRSSAACNDANNSRTLFDIVWSCLATIFACTWMSVHPNVPPPDQTQLALFWRRLKMMLIGIITPEIMVGFAARQYFSARKLAKKLELSRTHGFFLCMGGFVSSAGYPIVTLEQLEDADLGSEFLKAIRNNEAADIMDKSKGDMLSKGVALTQGLWFTTQCLARVHQQLAVTELEVVTLAFAVVNTLVWLLWWDKPLDVQRPIVLGPPRTPDAQPIIPIQPLWLEQFIVVVLGSTGNNDYDPRLSTSVPSFWSPPMNNNLLLWIRGLTALSGSVFGAIHCAAWTSDFPTTGEMWIWRSCSLVIVAIPVVTFLVLLLAIIMDETDFYEVIMTIFFFLMAVSLPIYIIARLMLRSLPFAALRSLPASAATSVNWST</sequence>
<dbReference type="AlphaFoldDB" id="A0A8H6YCY0"/>
<feature type="transmembrane region" description="Helical" evidence="1">
    <location>
        <begin position="349"/>
        <end position="371"/>
    </location>
</feature>
<feature type="signal peptide" evidence="2">
    <location>
        <begin position="1"/>
        <end position="17"/>
    </location>
</feature>
<comment type="caution">
    <text evidence="3">The sequence shown here is derived from an EMBL/GenBank/DDBJ whole genome shotgun (WGS) entry which is preliminary data.</text>
</comment>
<evidence type="ECO:0000313" key="3">
    <source>
        <dbReference type="EMBL" id="KAF7356029.1"/>
    </source>
</evidence>
<evidence type="ECO:0000256" key="1">
    <source>
        <dbReference type="SAM" id="Phobius"/>
    </source>
</evidence>
<feature type="transmembrane region" description="Helical" evidence="1">
    <location>
        <begin position="41"/>
        <end position="60"/>
    </location>
</feature>
<evidence type="ECO:0000256" key="2">
    <source>
        <dbReference type="SAM" id="SignalP"/>
    </source>
</evidence>
<proteinExistence type="predicted"/>
<accession>A0A8H6YCY0</accession>
<dbReference type="OrthoDB" id="9451547at2759"/>
<dbReference type="PANTHER" id="PTHR35043">
    <property type="entry name" value="TRANSCRIPTION FACTOR DOMAIN-CONTAINING PROTEIN"/>
    <property type="match status" value="1"/>
</dbReference>
<reference evidence="3" key="1">
    <citation type="submission" date="2020-05" db="EMBL/GenBank/DDBJ databases">
        <title>Mycena genomes resolve the evolution of fungal bioluminescence.</title>
        <authorList>
            <person name="Tsai I.J."/>
        </authorList>
    </citation>
    <scope>NUCLEOTIDE SEQUENCE</scope>
    <source>
        <strain evidence="3">CCC161011</strain>
    </source>
</reference>
<protein>
    <submittedName>
        <fullName evidence="3">Uncharacterized protein</fullName>
    </submittedName>
</protein>
<dbReference type="Proteomes" id="UP000620124">
    <property type="component" value="Unassembled WGS sequence"/>
</dbReference>
<feature type="transmembrane region" description="Helical" evidence="1">
    <location>
        <begin position="318"/>
        <end position="343"/>
    </location>
</feature>
<keyword evidence="1" id="KW-0472">Membrane</keyword>
<name>A0A8H6YCY0_9AGAR</name>
<dbReference type="EMBL" id="JACAZI010000007">
    <property type="protein sequence ID" value="KAF7356029.1"/>
    <property type="molecule type" value="Genomic_DNA"/>
</dbReference>
<feature type="transmembrane region" description="Helical" evidence="1">
    <location>
        <begin position="116"/>
        <end position="134"/>
    </location>
</feature>
<feature type="transmembrane region" description="Helical" evidence="1">
    <location>
        <begin position="284"/>
        <end position="306"/>
    </location>
</feature>
<keyword evidence="2" id="KW-0732">Signal</keyword>
<keyword evidence="1" id="KW-1133">Transmembrane helix</keyword>
<feature type="transmembrane region" description="Helical" evidence="1">
    <location>
        <begin position="81"/>
        <end position="101"/>
    </location>
</feature>
<feature type="transmembrane region" description="Helical" evidence="1">
    <location>
        <begin position="198"/>
        <end position="216"/>
    </location>
</feature>
<evidence type="ECO:0000313" key="4">
    <source>
        <dbReference type="Proteomes" id="UP000620124"/>
    </source>
</evidence>
<gene>
    <name evidence="3" type="ORF">MVEN_00932400</name>
</gene>
<feature type="chain" id="PRO_5034671229" evidence="2">
    <location>
        <begin position="18"/>
        <end position="398"/>
    </location>
</feature>
<keyword evidence="1" id="KW-0812">Transmembrane</keyword>
<keyword evidence="4" id="KW-1185">Reference proteome</keyword>